<dbReference type="PANTHER" id="PTHR21206:SF0">
    <property type="entry name" value="DNA REPLICATION COMPLEX GINS PROTEIN SLD5"/>
    <property type="match status" value="1"/>
</dbReference>
<gene>
    <name evidence="10" type="ORF">HRR80_000442</name>
</gene>
<evidence type="ECO:0000256" key="7">
    <source>
        <dbReference type="SAM" id="MobiDB-lite"/>
    </source>
</evidence>
<evidence type="ECO:0000256" key="3">
    <source>
        <dbReference type="ARBA" id="ARBA00014804"/>
    </source>
</evidence>
<organism evidence="10 11">
    <name type="scientific">Exophiala dermatitidis</name>
    <name type="common">Black yeast-like fungus</name>
    <name type="synonym">Wangiella dermatitidis</name>
    <dbReference type="NCBI Taxonomy" id="5970"/>
    <lineage>
        <taxon>Eukaryota</taxon>
        <taxon>Fungi</taxon>
        <taxon>Dikarya</taxon>
        <taxon>Ascomycota</taxon>
        <taxon>Pezizomycotina</taxon>
        <taxon>Eurotiomycetes</taxon>
        <taxon>Chaetothyriomycetidae</taxon>
        <taxon>Chaetothyriales</taxon>
        <taxon>Herpotrichiellaceae</taxon>
        <taxon>Exophiala</taxon>
    </lineage>
</organism>
<comment type="subcellular location">
    <subcellularLocation>
        <location evidence="1 6">Nucleus</location>
    </subcellularLocation>
</comment>
<dbReference type="GO" id="GO:0000811">
    <property type="term" value="C:GINS complex"/>
    <property type="evidence" value="ECO:0007669"/>
    <property type="project" value="UniProtKB-UniRule"/>
</dbReference>
<feature type="region of interest" description="Disordered" evidence="7">
    <location>
        <begin position="237"/>
        <end position="258"/>
    </location>
</feature>
<dbReference type="AlphaFoldDB" id="A0AAN6F461"/>
<comment type="similarity">
    <text evidence="2 6">Belongs to the GINS4/SLD5 family.</text>
</comment>
<accession>A0AAN6F461</accession>
<evidence type="ECO:0000313" key="10">
    <source>
        <dbReference type="EMBL" id="KAJ8995681.1"/>
    </source>
</evidence>
<sequence length="292" mass="32443">MDIDIDISDILAEVSRPNFGPNSQSQPSYSDTDAFTDHQLLTRAWTSERCAPELLPYPSDLLDRVMARIQAQITKIEDLASSGAMTEPSLASNTNDYYGGRSRNVTSSTPQNTNLVLSILQTDLSRTQFLVRSFLRQRLHKITKHAGWYLAQLEQAESGAESGGGGYGYLSAAEAQYLRAHQALLSDFYGASFLNAFPAALRRLDDSTGGVPMVERPDADTAVVVRCLAEGRNRDEGEGVWNNERDLDDLSQDDQNKRGGATVELRMRRGEVWVVRWRDVRGGVERGELELL</sequence>
<evidence type="ECO:0000259" key="8">
    <source>
        <dbReference type="Pfam" id="PF05916"/>
    </source>
</evidence>
<feature type="domain" description="DNA replication complex GINS protein SLD5 C-terminal" evidence="9">
    <location>
        <begin position="217"/>
        <end position="292"/>
    </location>
</feature>
<evidence type="ECO:0000259" key="9">
    <source>
        <dbReference type="Pfam" id="PF16922"/>
    </source>
</evidence>
<evidence type="ECO:0000256" key="1">
    <source>
        <dbReference type="ARBA" id="ARBA00004123"/>
    </source>
</evidence>
<evidence type="ECO:0000313" key="11">
    <source>
        <dbReference type="Proteomes" id="UP001161757"/>
    </source>
</evidence>
<comment type="caution">
    <text evidence="10">The sequence shown here is derived from an EMBL/GenBank/DDBJ whole genome shotgun (WGS) entry which is preliminary data.</text>
</comment>
<dbReference type="InterPro" id="IPR008591">
    <property type="entry name" value="GINS_Sld5"/>
</dbReference>
<dbReference type="CDD" id="cd11711">
    <property type="entry name" value="GINS_A_Sld5"/>
    <property type="match status" value="1"/>
</dbReference>
<dbReference type="Pfam" id="PF16922">
    <property type="entry name" value="SLD5_C"/>
    <property type="match status" value="1"/>
</dbReference>
<reference evidence="10" key="1">
    <citation type="submission" date="2023-01" db="EMBL/GenBank/DDBJ databases">
        <title>Exophiala dermititidis isolated from Cystic Fibrosis Patient.</title>
        <authorList>
            <person name="Kurbessoian T."/>
            <person name="Crocker A."/>
            <person name="Murante D."/>
            <person name="Hogan D.A."/>
            <person name="Stajich J.E."/>
        </authorList>
    </citation>
    <scope>NUCLEOTIDE SEQUENCE</scope>
    <source>
        <strain evidence="10">Ex8</strain>
    </source>
</reference>
<evidence type="ECO:0000256" key="6">
    <source>
        <dbReference type="PIRNR" id="PIRNR007764"/>
    </source>
</evidence>
<comment type="function">
    <text evidence="6">The GINS complex plays an essential role in the initiation of DNA replication.</text>
</comment>
<dbReference type="GO" id="GO:0000727">
    <property type="term" value="P:double-strand break repair via break-induced replication"/>
    <property type="evidence" value="ECO:0007669"/>
    <property type="project" value="TreeGrafter"/>
</dbReference>
<evidence type="ECO:0000256" key="5">
    <source>
        <dbReference type="ARBA" id="ARBA00023242"/>
    </source>
</evidence>
<dbReference type="Gene3D" id="1.20.58.1030">
    <property type="match status" value="1"/>
</dbReference>
<name>A0AAN6F461_EXODE</name>
<dbReference type="GO" id="GO:0006261">
    <property type="term" value="P:DNA-templated DNA replication"/>
    <property type="evidence" value="ECO:0007669"/>
    <property type="project" value="InterPro"/>
</dbReference>
<keyword evidence="5 6" id="KW-0539">Nucleus</keyword>
<protein>
    <recommendedName>
        <fullName evidence="3 6">DNA replication complex GINS protein SLD5</fullName>
    </recommendedName>
</protein>
<dbReference type="InterPro" id="IPR036224">
    <property type="entry name" value="GINS_bundle-like_dom_sf"/>
</dbReference>
<dbReference type="EMBL" id="JAJGCB010000001">
    <property type="protein sequence ID" value="KAJ8995681.1"/>
    <property type="molecule type" value="Genomic_DNA"/>
</dbReference>
<dbReference type="InterPro" id="IPR038749">
    <property type="entry name" value="Sld5_GINS_A"/>
</dbReference>
<feature type="domain" description="GINS subunit" evidence="8">
    <location>
        <begin position="106"/>
        <end position="191"/>
    </location>
</feature>
<dbReference type="InterPro" id="IPR031633">
    <property type="entry name" value="SLD5_C"/>
</dbReference>
<dbReference type="SUPFAM" id="SSF158573">
    <property type="entry name" value="GINS helical bundle-like"/>
    <property type="match status" value="1"/>
</dbReference>
<dbReference type="PANTHER" id="PTHR21206">
    <property type="entry name" value="SLD5 PROTEIN"/>
    <property type="match status" value="1"/>
</dbReference>
<keyword evidence="4 6" id="KW-0235">DNA replication</keyword>
<dbReference type="Pfam" id="PF05916">
    <property type="entry name" value="Sld5"/>
    <property type="match status" value="1"/>
</dbReference>
<dbReference type="Proteomes" id="UP001161757">
    <property type="component" value="Unassembled WGS sequence"/>
</dbReference>
<dbReference type="InterPro" id="IPR021151">
    <property type="entry name" value="GINS_A"/>
</dbReference>
<dbReference type="PIRSF" id="PIRSF007764">
    <property type="entry name" value="Sld5"/>
    <property type="match status" value="1"/>
</dbReference>
<proteinExistence type="inferred from homology"/>
<evidence type="ECO:0000256" key="2">
    <source>
        <dbReference type="ARBA" id="ARBA00008187"/>
    </source>
</evidence>
<evidence type="ECO:0000256" key="4">
    <source>
        <dbReference type="ARBA" id="ARBA00022705"/>
    </source>
</evidence>